<name>A0A375JA40_9BURK</name>
<reference evidence="1 2" key="1">
    <citation type="submission" date="2018-01" db="EMBL/GenBank/DDBJ databases">
        <authorList>
            <person name="Gaut B.S."/>
            <person name="Morton B.R."/>
            <person name="Clegg M.T."/>
            <person name="Duvall M.R."/>
        </authorList>
    </citation>
    <scope>NUCLEOTIDE SEQUENCE [LARGE SCALE GENOMIC DNA]</scope>
    <source>
        <strain evidence="1">Cupriavidus taiwanensis cmp 52</strain>
    </source>
</reference>
<dbReference type="EMBL" id="OVTA01000047">
    <property type="protein sequence ID" value="SPS01622.1"/>
    <property type="molecule type" value="Genomic_DNA"/>
</dbReference>
<proteinExistence type="predicted"/>
<evidence type="ECO:0000313" key="1">
    <source>
        <dbReference type="EMBL" id="SPS01622.1"/>
    </source>
</evidence>
<organism evidence="1 2">
    <name type="scientific">Cupriavidus taiwanensis</name>
    <dbReference type="NCBI Taxonomy" id="164546"/>
    <lineage>
        <taxon>Bacteria</taxon>
        <taxon>Pseudomonadati</taxon>
        <taxon>Pseudomonadota</taxon>
        <taxon>Betaproteobacteria</taxon>
        <taxon>Burkholderiales</taxon>
        <taxon>Burkholderiaceae</taxon>
        <taxon>Cupriavidus</taxon>
    </lineage>
</organism>
<gene>
    <name evidence="1" type="ORF">CBM2634_B60038</name>
</gene>
<dbReference type="Proteomes" id="UP000256805">
    <property type="component" value="Unassembled WGS sequence"/>
</dbReference>
<accession>A0A375JA40</accession>
<sequence>MRCRVTDRSGQPSLQGDVGLVEVPSQSLANTGTVVAT</sequence>
<dbReference type="AlphaFoldDB" id="A0A375JA40"/>
<protein>
    <submittedName>
        <fullName evidence="1">Uncharacterized protein</fullName>
    </submittedName>
</protein>
<evidence type="ECO:0000313" key="2">
    <source>
        <dbReference type="Proteomes" id="UP000256805"/>
    </source>
</evidence>